<dbReference type="GO" id="GO:0016020">
    <property type="term" value="C:membrane"/>
    <property type="evidence" value="ECO:0007669"/>
    <property type="project" value="UniProtKB-SubCell"/>
</dbReference>
<evidence type="ECO:0000313" key="6">
    <source>
        <dbReference type="EMBL" id="TVY84928.1"/>
    </source>
</evidence>
<evidence type="ECO:0000313" key="7">
    <source>
        <dbReference type="Proteomes" id="UP000469558"/>
    </source>
</evidence>
<keyword evidence="4 5" id="KW-0472">Membrane</keyword>
<sequence length="310" mass="34987">MASFKKNLRRWSYNLYSIWLFTFSDIKTIIAPSTAFGLVNAIAVSLNSRAHVPSSSGIFIRTPLVAFWVWINLLPFAIDNQRQPDSIQEDLINKPWRTMPSRRLSPDAAKRIMLCLYPIAIIVSLALGNILQCIALICLGFWYNDLKGSDSSFAVRNFINACGFVCFASGAMQVAIGQHESALKLLGWWSPVVACIVFSTVQTQDMYDQRGDAVRNRKTLPLVIGDGPARWTIAIPMIMWCFFAPWLWKSSVAGYVAPVSLGLIIAARTLWKRSEKQDKTTFRFWNLWLVCVYLLPLIKATEGNLALWVV</sequence>
<gene>
    <name evidence="6" type="primary">af520_1</name>
    <name evidence="6" type="ORF">LSUE1_G002971</name>
</gene>
<comment type="caution">
    <text evidence="6">The sequence shown here is derived from an EMBL/GenBank/DDBJ whole genome shotgun (WGS) entry which is preliminary data.</text>
</comment>
<keyword evidence="7" id="KW-1185">Reference proteome</keyword>
<dbReference type="OrthoDB" id="434972at2759"/>
<evidence type="ECO:0000256" key="1">
    <source>
        <dbReference type="ARBA" id="ARBA00004141"/>
    </source>
</evidence>
<feature type="transmembrane region" description="Helical" evidence="5">
    <location>
        <begin position="58"/>
        <end position="78"/>
    </location>
</feature>
<accession>A0A8T9CH32</accession>
<evidence type="ECO:0000256" key="3">
    <source>
        <dbReference type="ARBA" id="ARBA00022989"/>
    </source>
</evidence>
<dbReference type="PANTHER" id="PTHR42723:SF1">
    <property type="entry name" value="CHLOROPHYLL SYNTHASE, CHLOROPLASTIC"/>
    <property type="match status" value="1"/>
</dbReference>
<protein>
    <submittedName>
        <fullName evidence="6">Fumagillin beta-trans-bergamotene synthase</fullName>
    </submittedName>
</protein>
<reference evidence="6 7" key="1">
    <citation type="submission" date="2018-05" db="EMBL/GenBank/DDBJ databases">
        <title>Genome sequencing and assembly of the regulated plant pathogen Lachnellula willkommii and related sister species for the development of diagnostic species identification markers.</title>
        <authorList>
            <person name="Giroux E."/>
            <person name="Bilodeau G."/>
        </authorList>
    </citation>
    <scope>NUCLEOTIDE SEQUENCE [LARGE SCALE GENOMIC DNA]</scope>
    <source>
        <strain evidence="6 7">CBS 268.59</strain>
    </source>
</reference>
<feature type="transmembrane region" description="Helical" evidence="5">
    <location>
        <begin position="252"/>
        <end position="271"/>
    </location>
</feature>
<feature type="transmembrane region" description="Helical" evidence="5">
    <location>
        <begin position="116"/>
        <end position="143"/>
    </location>
</feature>
<comment type="subcellular location">
    <subcellularLocation>
        <location evidence="1">Membrane</location>
        <topology evidence="1">Multi-pass membrane protein</topology>
    </subcellularLocation>
</comment>
<feature type="transmembrane region" description="Helical" evidence="5">
    <location>
        <begin position="283"/>
        <end position="301"/>
    </location>
</feature>
<keyword evidence="3 5" id="KW-1133">Transmembrane helix</keyword>
<organism evidence="6 7">
    <name type="scientific">Lachnellula suecica</name>
    <dbReference type="NCBI Taxonomy" id="602035"/>
    <lineage>
        <taxon>Eukaryota</taxon>
        <taxon>Fungi</taxon>
        <taxon>Dikarya</taxon>
        <taxon>Ascomycota</taxon>
        <taxon>Pezizomycotina</taxon>
        <taxon>Leotiomycetes</taxon>
        <taxon>Helotiales</taxon>
        <taxon>Lachnaceae</taxon>
        <taxon>Lachnellula</taxon>
    </lineage>
</organism>
<feature type="transmembrane region" description="Helical" evidence="5">
    <location>
        <begin position="188"/>
        <end position="207"/>
    </location>
</feature>
<keyword evidence="2 5" id="KW-0812">Transmembrane</keyword>
<feature type="transmembrane region" description="Helical" evidence="5">
    <location>
        <begin position="155"/>
        <end position="176"/>
    </location>
</feature>
<dbReference type="EMBL" id="QGMK01000044">
    <property type="protein sequence ID" value="TVY84928.1"/>
    <property type="molecule type" value="Genomic_DNA"/>
</dbReference>
<name>A0A8T9CH32_9HELO</name>
<dbReference type="PANTHER" id="PTHR42723">
    <property type="entry name" value="CHLOROPHYLL SYNTHASE"/>
    <property type="match status" value="1"/>
</dbReference>
<dbReference type="GO" id="GO:0016765">
    <property type="term" value="F:transferase activity, transferring alkyl or aryl (other than methyl) groups"/>
    <property type="evidence" value="ECO:0007669"/>
    <property type="project" value="InterPro"/>
</dbReference>
<evidence type="ECO:0000256" key="5">
    <source>
        <dbReference type="SAM" id="Phobius"/>
    </source>
</evidence>
<evidence type="ECO:0000256" key="2">
    <source>
        <dbReference type="ARBA" id="ARBA00022692"/>
    </source>
</evidence>
<dbReference type="InterPro" id="IPR050475">
    <property type="entry name" value="Prenyltransferase_related"/>
</dbReference>
<dbReference type="CDD" id="cd13965">
    <property type="entry name" value="PT_UbiA_3"/>
    <property type="match status" value="1"/>
</dbReference>
<dbReference type="Proteomes" id="UP000469558">
    <property type="component" value="Unassembled WGS sequence"/>
</dbReference>
<dbReference type="AlphaFoldDB" id="A0A8T9CH32"/>
<feature type="transmembrane region" description="Helical" evidence="5">
    <location>
        <begin position="29"/>
        <end position="46"/>
    </location>
</feature>
<evidence type="ECO:0000256" key="4">
    <source>
        <dbReference type="ARBA" id="ARBA00023136"/>
    </source>
</evidence>
<dbReference type="InterPro" id="IPR000537">
    <property type="entry name" value="UbiA_prenyltransferase"/>
</dbReference>
<proteinExistence type="predicted"/>
<dbReference type="Pfam" id="PF01040">
    <property type="entry name" value="UbiA"/>
    <property type="match status" value="1"/>
</dbReference>